<name>A0A9W6NM81_9ACTN</name>
<reference evidence="1" key="2">
    <citation type="submission" date="2023-01" db="EMBL/GenBank/DDBJ databases">
        <authorList>
            <person name="Sun Q."/>
            <person name="Evtushenko L."/>
        </authorList>
    </citation>
    <scope>NUCLEOTIDE SEQUENCE</scope>
    <source>
        <strain evidence="1">VKM Ac-1321</strain>
    </source>
</reference>
<proteinExistence type="predicted"/>
<gene>
    <name evidence="1" type="ORF">GCM10017581_036880</name>
</gene>
<evidence type="ECO:0000313" key="1">
    <source>
        <dbReference type="EMBL" id="GLL01946.1"/>
    </source>
</evidence>
<sequence length="446" mass="46406">MLTTLFTDAPGDDGIADALEAPGAVDDGLLHGFARIDEDRAAALSALAGAFAGSPLREPVAEAVDKIVAGSVADDHLFALAAARIALFGAVHDALLARADAALGRTRAEWQGEPGPAAAATHLLGGARSWLRELAITGWRGVDHDLVAAAGQAVEAALAEPELRRLAVLLDGLAAELRAGSPIATMAHVPIRRWADLWSRALLLARDGGRAQKAAQAEPVTGRLFPLGVDVHEHPTAVQVQVHGVLEAAGATRLVRASVSAAKVDTIVGPAIWRLLSGHPMLLTALAEHRALDVTDMPLLAGGDLIWRDAQARPGDEADPFTTARVHLATAVAPATPPLERHPARIAEPVLVEDVSAITLDTTRLPACGPLTPATVRAATACIGLLRWDDGAWTVQPLGVQATVKKKAVAAHTADWALGPTDAKLAKAAGEAVEVLRERAGRLLRK</sequence>
<organism evidence="1 2">
    <name type="scientific">Dactylosporangium matsuzakiense</name>
    <dbReference type="NCBI Taxonomy" id="53360"/>
    <lineage>
        <taxon>Bacteria</taxon>
        <taxon>Bacillati</taxon>
        <taxon>Actinomycetota</taxon>
        <taxon>Actinomycetes</taxon>
        <taxon>Micromonosporales</taxon>
        <taxon>Micromonosporaceae</taxon>
        <taxon>Dactylosporangium</taxon>
    </lineage>
</organism>
<dbReference type="RefSeq" id="WP_261961731.1">
    <property type="nucleotide sequence ID" value="NZ_BAAAXA010000001.1"/>
</dbReference>
<dbReference type="EMBL" id="BSFP01000019">
    <property type="protein sequence ID" value="GLL01946.1"/>
    <property type="molecule type" value="Genomic_DNA"/>
</dbReference>
<accession>A0A9W6NM81</accession>
<dbReference type="AlphaFoldDB" id="A0A9W6NM81"/>
<keyword evidence="2" id="KW-1185">Reference proteome</keyword>
<protein>
    <submittedName>
        <fullName evidence="1">Uncharacterized protein</fullName>
    </submittedName>
</protein>
<dbReference type="Proteomes" id="UP001143480">
    <property type="component" value="Unassembled WGS sequence"/>
</dbReference>
<reference evidence="1" key="1">
    <citation type="journal article" date="2014" name="Int. J. Syst. Evol. Microbiol.">
        <title>Complete genome sequence of Corynebacterium casei LMG S-19264T (=DSM 44701T), isolated from a smear-ripened cheese.</title>
        <authorList>
            <consortium name="US DOE Joint Genome Institute (JGI-PGF)"/>
            <person name="Walter F."/>
            <person name="Albersmeier A."/>
            <person name="Kalinowski J."/>
            <person name="Ruckert C."/>
        </authorList>
    </citation>
    <scope>NUCLEOTIDE SEQUENCE</scope>
    <source>
        <strain evidence="1">VKM Ac-1321</strain>
    </source>
</reference>
<evidence type="ECO:0000313" key="2">
    <source>
        <dbReference type="Proteomes" id="UP001143480"/>
    </source>
</evidence>
<comment type="caution">
    <text evidence="1">The sequence shown here is derived from an EMBL/GenBank/DDBJ whole genome shotgun (WGS) entry which is preliminary data.</text>
</comment>